<evidence type="ECO:0008006" key="4">
    <source>
        <dbReference type="Google" id="ProtNLM"/>
    </source>
</evidence>
<evidence type="ECO:0000313" key="3">
    <source>
        <dbReference type="Proteomes" id="UP000326950"/>
    </source>
</evidence>
<accession>A0A5N6UYN0</accession>
<gene>
    <name evidence="2" type="ORF">BDV40DRAFT_311615</name>
</gene>
<evidence type="ECO:0000256" key="1">
    <source>
        <dbReference type="SAM" id="Coils"/>
    </source>
</evidence>
<feature type="coiled-coil region" evidence="1">
    <location>
        <begin position="294"/>
        <end position="342"/>
    </location>
</feature>
<name>A0A5N6UYN0_ASPTM</name>
<dbReference type="OrthoDB" id="5324651at2759"/>
<organism evidence="2 3">
    <name type="scientific">Aspergillus tamarii</name>
    <dbReference type="NCBI Taxonomy" id="41984"/>
    <lineage>
        <taxon>Eukaryota</taxon>
        <taxon>Fungi</taxon>
        <taxon>Dikarya</taxon>
        <taxon>Ascomycota</taxon>
        <taxon>Pezizomycotina</taxon>
        <taxon>Eurotiomycetes</taxon>
        <taxon>Eurotiomycetidae</taxon>
        <taxon>Eurotiales</taxon>
        <taxon>Aspergillaceae</taxon>
        <taxon>Aspergillus</taxon>
        <taxon>Aspergillus subgen. Circumdati</taxon>
    </lineage>
</organism>
<dbReference type="Proteomes" id="UP000326950">
    <property type="component" value="Unassembled WGS sequence"/>
</dbReference>
<keyword evidence="3" id="KW-1185">Reference proteome</keyword>
<sequence length="385" mass="43183">MSSTAAERRQVFLACKAIFSGPHALLRKSKPITKLVTKHKSSLCTVIPEFKIKRVSLIVQELLKDGVFESDIKARLIFPDLPAPSTTKKSEQDAFEDEAARTVAETVREVESVCVKEESEITKVPPMSVSVNVEASAEERTCIDRAITSLPSPPSSAEPELQIPSLYPSCFPYHAQHSILSQVQQVLEECCFDFTKKWLPLELESHGWDCAAAVELTKWTRLLMKWSPQLPDGSLQSNGPEFHERLADVSGIRHTAVHRIPTTARGIDTLVVSAMRLAEALQDTLRTSQLEDLHLDIQAKIEAMEFNKNALEENLRRELEAIQRQREELDRKEVELRAKTIANNNANKGLMGVLVKETMERIFSDGTYENSSTGFITADERAEDD</sequence>
<dbReference type="AlphaFoldDB" id="A0A5N6UYN0"/>
<reference evidence="2 3" key="1">
    <citation type="submission" date="2019-04" db="EMBL/GenBank/DDBJ databases">
        <title>Friends and foes A comparative genomics study of 23 Aspergillus species from section Flavi.</title>
        <authorList>
            <consortium name="DOE Joint Genome Institute"/>
            <person name="Kjaerbolling I."/>
            <person name="Vesth T."/>
            <person name="Frisvad J.C."/>
            <person name="Nybo J.L."/>
            <person name="Theobald S."/>
            <person name="Kildgaard S."/>
            <person name="Isbrandt T."/>
            <person name="Kuo A."/>
            <person name="Sato A."/>
            <person name="Lyhne E.K."/>
            <person name="Kogle M.E."/>
            <person name="Wiebenga A."/>
            <person name="Kun R.S."/>
            <person name="Lubbers R.J."/>
            <person name="Makela M.R."/>
            <person name="Barry K."/>
            <person name="Chovatia M."/>
            <person name="Clum A."/>
            <person name="Daum C."/>
            <person name="Haridas S."/>
            <person name="He G."/>
            <person name="LaButti K."/>
            <person name="Lipzen A."/>
            <person name="Mondo S."/>
            <person name="Riley R."/>
            <person name="Salamov A."/>
            <person name="Simmons B.A."/>
            <person name="Magnuson J.K."/>
            <person name="Henrissat B."/>
            <person name="Mortensen U.H."/>
            <person name="Larsen T.O."/>
            <person name="Devries R.P."/>
            <person name="Grigoriev I.V."/>
            <person name="Machida M."/>
            <person name="Baker S.E."/>
            <person name="Andersen M.R."/>
        </authorList>
    </citation>
    <scope>NUCLEOTIDE SEQUENCE [LARGE SCALE GENOMIC DNA]</scope>
    <source>
        <strain evidence="2 3">CBS 117626</strain>
    </source>
</reference>
<proteinExistence type="predicted"/>
<evidence type="ECO:0000313" key="2">
    <source>
        <dbReference type="EMBL" id="KAE8163563.1"/>
    </source>
</evidence>
<dbReference type="EMBL" id="ML738616">
    <property type="protein sequence ID" value="KAE8163563.1"/>
    <property type="molecule type" value="Genomic_DNA"/>
</dbReference>
<protein>
    <recommendedName>
        <fullName evidence="4">Ubiquinol-cytochrome-c reductase cytochrome c1</fullName>
    </recommendedName>
</protein>
<keyword evidence="1" id="KW-0175">Coiled coil</keyword>